<dbReference type="InterPro" id="IPR038175">
    <property type="entry name" value="CBM21_dom_sf"/>
</dbReference>
<dbReference type="KEGG" id="xma:111609455"/>
<evidence type="ECO:0000313" key="3">
    <source>
        <dbReference type="Ensembl" id="ENSXMAP00000039729.1"/>
    </source>
</evidence>
<dbReference type="InParanoid" id="A0A3B5R9E0"/>
<dbReference type="InterPro" id="IPR050782">
    <property type="entry name" value="PP1_regulatory_subunit_3"/>
</dbReference>
<name>A0A3B5R9E0_XIPMA</name>
<dbReference type="GeneTree" id="ENSGT00940000159475"/>
<dbReference type="RefSeq" id="XP_023193725.1">
    <property type="nucleotide sequence ID" value="XM_023337957.1"/>
</dbReference>
<reference evidence="3" key="3">
    <citation type="submission" date="2025-08" db="UniProtKB">
        <authorList>
            <consortium name="Ensembl"/>
        </authorList>
    </citation>
    <scope>IDENTIFICATION</scope>
    <source>
        <strain evidence="3">JP 163 A</strain>
    </source>
</reference>
<evidence type="ECO:0000256" key="1">
    <source>
        <dbReference type="SAM" id="MobiDB-lite"/>
    </source>
</evidence>
<sequence>MSSSRVLHPHPVAKPDKLSVNSGQHQPLHQPTVMAPLKLTQRLYPPNDYPGRRTSLRFAHLSSSPPSSYVPTTPRSCFRKYSFSAHKKRVVFADEVGRALTVEHVFTPEPPSPPPTPATNPCPRHLEGQQNPANRNGSLTPKFRLGFPQPTKDSDAFIARLKEKCVQMKSCSISDNTLIGEVCVFHSCPKNTVNMKMTFDSWITFKDIPCKFLEQRRVNGLDVDVFFFEACLPQITDKIEWIEFCFTSSPGLSSVLHGDDNRGQNYKVVREKGESCPGKDYTKQFYPSLSKYQPPVYSQFSSYLQNCEKLTYFNSHLLSNGFKSALREPLCWMA</sequence>
<dbReference type="GO" id="GO:0005979">
    <property type="term" value="P:regulation of glycogen biosynthetic process"/>
    <property type="evidence" value="ECO:0007669"/>
    <property type="project" value="TreeGrafter"/>
</dbReference>
<dbReference type="GeneID" id="111609455"/>
<dbReference type="InterPro" id="IPR005036">
    <property type="entry name" value="CBM21_dom"/>
</dbReference>
<feature type="domain" description="CBM21" evidence="2">
    <location>
        <begin position="161"/>
        <end position="268"/>
    </location>
</feature>
<feature type="compositionally biased region" description="Polar residues" evidence="1">
    <location>
        <begin position="19"/>
        <end position="29"/>
    </location>
</feature>
<dbReference type="OMA" id="HRCGGSD"/>
<organism evidence="3 4">
    <name type="scientific">Xiphophorus maculatus</name>
    <name type="common">Southern platyfish</name>
    <name type="synonym">Platypoecilus maculatus</name>
    <dbReference type="NCBI Taxonomy" id="8083"/>
    <lineage>
        <taxon>Eukaryota</taxon>
        <taxon>Metazoa</taxon>
        <taxon>Chordata</taxon>
        <taxon>Craniata</taxon>
        <taxon>Vertebrata</taxon>
        <taxon>Euteleostomi</taxon>
        <taxon>Actinopterygii</taxon>
        <taxon>Neopterygii</taxon>
        <taxon>Teleostei</taxon>
        <taxon>Neoteleostei</taxon>
        <taxon>Acanthomorphata</taxon>
        <taxon>Ovalentaria</taxon>
        <taxon>Atherinomorphae</taxon>
        <taxon>Cyprinodontiformes</taxon>
        <taxon>Poeciliidae</taxon>
        <taxon>Poeciliinae</taxon>
        <taxon>Xiphophorus</taxon>
    </lineage>
</organism>
<dbReference type="OrthoDB" id="1881at2759"/>
<dbReference type="PANTHER" id="PTHR12307">
    <property type="entry name" value="PROTEIN PHOSPHATASE 1 REGULATORY SUBUNIT"/>
    <property type="match status" value="1"/>
</dbReference>
<evidence type="ECO:0000259" key="2">
    <source>
        <dbReference type="Pfam" id="PF03370"/>
    </source>
</evidence>
<dbReference type="Proteomes" id="UP000002852">
    <property type="component" value="Unassembled WGS sequence"/>
</dbReference>
<reference evidence="4" key="2">
    <citation type="journal article" date="2013" name="Nat. Genet.">
        <title>The genome of the platyfish, Xiphophorus maculatus, provides insights into evolutionary adaptation and several complex traits.</title>
        <authorList>
            <person name="Schartl M."/>
            <person name="Walter R.B."/>
            <person name="Shen Y."/>
            <person name="Garcia T."/>
            <person name="Catchen J."/>
            <person name="Amores A."/>
            <person name="Braasch I."/>
            <person name="Chalopin D."/>
            <person name="Volff J.N."/>
            <person name="Lesch K.P."/>
            <person name="Bisazza A."/>
            <person name="Minx P."/>
            <person name="Hillier L."/>
            <person name="Wilson R.K."/>
            <person name="Fuerstenberg S."/>
            <person name="Boore J."/>
            <person name="Searle S."/>
            <person name="Postlethwait J.H."/>
            <person name="Warren W.C."/>
        </authorList>
    </citation>
    <scope>NUCLEOTIDE SEQUENCE [LARGE SCALE GENOMIC DNA]</scope>
    <source>
        <strain evidence="4">JP 163 A</strain>
    </source>
</reference>
<feature type="compositionally biased region" description="Polar residues" evidence="1">
    <location>
        <begin position="128"/>
        <end position="139"/>
    </location>
</feature>
<dbReference type="GO" id="GO:0008157">
    <property type="term" value="F:protein phosphatase 1 binding"/>
    <property type="evidence" value="ECO:0007669"/>
    <property type="project" value="TreeGrafter"/>
</dbReference>
<feature type="region of interest" description="Disordered" evidence="1">
    <location>
        <begin position="1"/>
        <end position="29"/>
    </location>
</feature>
<proteinExistence type="predicted"/>
<reference evidence="4" key="1">
    <citation type="submission" date="2012-01" db="EMBL/GenBank/DDBJ databases">
        <authorList>
            <person name="Walter R."/>
            <person name="Schartl M."/>
            <person name="Warren W."/>
        </authorList>
    </citation>
    <scope>NUCLEOTIDE SEQUENCE [LARGE SCALE GENOMIC DNA]</scope>
    <source>
        <strain evidence="4">JP 163 A</strain>
    </source>
</reference>
<dbReference type="STRING" id="8083.ENSXMAP00000039729"/>
<dbReference type="PANTHER" id="PTHR12307:SF15">
    <property type="entry name" value="PROTEIN PHOSPHATASE 1 REGULATORY SUBUNIT 3C"/>
    <property type="match status" value="1"/>
</dbReference>
<evidence type="ECO:0000313" key="4">
    <source>
        <dbReference type="Proteomes" id="UP000002852"/>
    </source>
</evidence>
<feature type="compositionally biased region" description="Pro residues" evidence="1">
    <location>
        <begin position="108"/>
        <end position="120"/>
    </location>
</feature>
<dbReference type="Ensembl" id="ENSXMAT00000035830.1">
    <property type="protein sequence ID" value="ENSXMAP00000039729.1"/>
    <property type="gene ID" value="ENSXMAG00000028918.1"/>
</dbReference>
<feature type="region of interest" description="Disordered" evidence="1">
    <location>
        <begin position="105"/>
        <end position="145"/>
    </location>
</feature>
<dbReference type="AlphaFoldDB" id="A0A3B5R9E0"/>
<dbReference type="Pfam" id="PF03370">
    <property type="entry name" value="CBM_21"/>
    <property type="match status" value="1"/>
</dbReference>
<protein>
    <submittedName>
        <fullName evidence="3">Protein phosphatase 1 regulatory subunit 3B-like</fullName>
    </submittedName>
</protein>
<dbReference type="GO" id="GO:0000164">
    <property type="term" value="C:protein phosphatase type 1 complex"/>
    <property type="evidence" value="ECO:0007669"/>
    <property type="project" value="TreeGrafter"/>
</dbReference>
<dbReference type="GO" id="GO:2001069">
    <property type="term" value="F:glycogen binding"/>
    <property type="evidence" value="ECO:0007669"/>
    <property type="project" value="TreeGrafter"/>
</dbReference>
<keyword evidence="4" id="KW-1185">Reference proteome</keyword>
<accession>A0A3B5R9E0</accession>
<reference evidence="3" key="4">
    <citation type="submission" date="2025-09" db="UniProtKB">
        <authorList>
            <consortium name="Ensembl"/>
        </authorList>
    </citation>
    <scope>IDENTIFICATION</scope>
    <source>
        <strain evidence="3">JP 163 A</strain>
    </source>
</reference>
<dbReference type="Gene3D" id="2.60.40.2440">
    <property type="entry name" value="Carbohydrate binding type-21 domain"/>
    <property type="match status" value="1"/>
</dbReference>